<proteinExistence type="predicted"/>
<feature type="transmembrane region" description="Helical" evidence="1">
    <location>
        <begin position="317"/>
        <end position="335"/>
    </location>
</feature>
<evidence type="ECO:0000256" key="1">
    <source>
        <dbReference type="SAM" id="Phobius"/>
    </source>
</evidence>
<dbReference type="Pfam" id="PF25342">
    <property type="entry name" value="GT_PLOD"/>
    <property type="match status" value="1"/>
</dbReference>
<dbReference type="CDD" id="cd22997">
    <property type="entry name" value="GT_LH"/>
    <property type="match status" value="1"/>
</dbReference>
<gene>
    <name evidence="3" type="ORF">LCPAC201_01820</name>
</gene>
<dbReference type="EMBL" id="MK500501">
    <property type="protein sequence ID" value="QBK90881.1"/>
    <property type="molecule type" value="Genomic_DNA"/>
</dbReference>
<reference evidence="3" key="1">
    <citation type="journal article" date="2019" name="MBio">
        <title>Virus Genomes from Deep Sea Sediments Expand the Ocean Megavirome and Support Independent Origins of Viral Gigantism.</title>
        <authorList>
            <person name="Backstrom D."/>
            <person name="Yutin N."/>
            <person name="Jorgensen S.L."/>
            <person name="Dharamshi J."/>
            <person name="Homa F."/>
            <person name="Zaremba-Niedwiedzka K."/>
            <person name="Spang A."/>
            <person name="Wolf Y.I."/>
            <person name="Koonin E.V."/>
            <person name="Ettema T.J."/>
        </authorList>
    </citation>
    <scope>NUCLEOTIDE SEQUENCE</scope>
</reference>
<protein>
    <recommendedName>
        <fullName evidence="2">PLOD1-3-like GT domain-containing protein</fullName>
    </recommendedName>
</protein>
<keyword evidence="1" id="KW-1133">Transmembrane helix</keyword>
<dbReference type="InterPro" id="IPR057589">
    <property type="entry name" value="GT_PLOD"/>
</dbReference>
<keyword evidence="1" id="KW-0812">Transmembrane</keyword>
<feature type="domain" description="PLOD1-3-like GT" evidence="2">
    <location>
        <begin position="3"/>
        <end position="153"/>
    </location>
</feature>
<evidence type="ECO:0000313" key="3">
    <source>
        <dbReference type="EMBL" id="QBK90881.1"/>
    </source>
</evidence>
<keyword evidence="1" id="KW-0472">Membrane</keyword>
<accession>A0A481Z840</accession>
<name>A0A481Z840_9VIRU</name>
<feature type="transmembrane region" description="Helical" evidence="1">
    <location>
        <begin position="293"/>
        <end position="312"/>
    </location>
</feature>
<sequence>MNKSILVVGYANRENLYSQNWKMSLQKSRLKYTLLGSGQEWKGWVTRIRGYLDFLVHADLEKSNQQTIYVLTDVYDLLAVGTENEFLSKWDQYQTPIVIGAEPNCNPSLCRPLKNYPESKYGQSKNRYLNFGMVAGIRLALIDFLSWLIEDSEKYHSDIWNEQIAASRYIDSHPGQVSLDHEMDLVGNVICHPLHSNHQQFGWNDGSIRTVNGWVQDSGPRTDGEASVRGGSISVDFPGRVEYKGNRNRNSYPVFVHTPSKCIDALQRYQKYGHLILKDRWISPSKDMLLMPGYHWICFAFIVALIILLALFGTKDWIIILLIIVFLILILYLLSL</sequence>
<evidence type="ECO:0000259" key="2">
    <source>
        <dbReference type="Pfam" id="PF25342"/>
    </source>
</evidence>
<organism evidence="3">
    <name type="scientific">Pithovirus LCPAC201</name>
    <dbReference type="NCBI Taxonomy" id="2506591"/>
    <lineage>
        <taxon>Viruses</taxon>
        <taxon>Pithoviruses</taxon>
    </lineage>
</organism>